<organism evidence="3 5">
    <name type="scientific">Yarrowia lipolytica</name>
    <name type="common">Candida lipolytica</name>
    <dbReference type="NCBI Taxonomy" id="4952"/>
    <lineage>
        <taxon>Eukaryota</taxon>
        <taxon>Fungi</taxon>
        <taxon>Dikarya</taxon>
        <taxon>Ascomycota</taxon>
        <taxon>Saccharomycotina</taxon>
        <taxon>Dipodascomycetes</taxon>
        <taxon>Dipodascales</taxon>
        <taxon>Dipodascales incertae sedis</taxon>
        <taxon>Yarrowia</taxon>
    </lineage>
</organism>
<feature type="compositionally biased region" description="Polar residues" evidence="1">
    <location>
        <begin position="17"/>
        <end position="31"/>
    </location>
</feature>
<accession>A0A1D8NKF0</accession>
<dbReference type="Proteomes" id="UP000182444">
    <property type="component" value="Chromosome 1E"/>
</dbReference>
<dbReference type="KEGG" id="yli:2911872"/>
<dbReference type="AlphaFoldDB" id="A0A1D8NKF0"/>
<protein>
    <recommendedName>
        <fullName evidence="7">Transmembrane protein</fullName>
    </recommendedName>
</protein>
<feature type="transmembrane region" description="Helical" evidence="2">
    <location>
        <begin position="125"/>
        <end position="147"/>
    </location>
</feature>
<reference evidence="4 6" key="2">
    <citation type="submission" date="2018-07" db="EMBL/GenBank/DDBJ databases">
        <title>Draft Genome Assemblies for Five Robust Yarrowia lipolytica Strains Exhibiting High Lipid Production and Pentose Sugar Utilization and Sugar Alcohol Secretion from Undetoxified Lignocellulosic Biomass Hydrolysates.</title>
        <authorList>
            <consortium name="DOE Joint Genome Institute"/>
            <person name="Walker C."/>
            <person name="Ryu S."/>
            <person name="Na H."/>
            <person name="Zane M."/>
            <person name="LaButti K."/>
            <person name="Lipzen A."/>
            <person name="Haridas S."/>
            <person name="Barry K."/>
            <person name="Grigoriev I.V."/>
            <person name="Quarterman J."/>
            <person name="Slininger P."/>
            <person name="Dien B."/>
            <person name="Trinh C.T."/>
        </authorList>
    </citation>
    <scope>NUCLEOTIDE SEQUENCE [LARGE SCALE GENOMIC DNA]</scope>
    <source>
        <strain evidence="4 6">YB392</strain>
    </source>
</reference>
<keyword evidence="2" id="KW-0472">Membrane</keyword>
<feature type="transmembrane region" description="Helical" evidence="2">
    <location>
        <begin position="197"/>
        <end position="219"/>
    </location>
</feature>
<proteinExistence type="predicted"/>
<dbReference type="GeneID" id="2911872"/>
<dbReference type="OrthoDB" id="4092866at2759"/>
<evidence type="ECO:0000313" key="5">
    <source>
        <dbReference type="Proteomes" id="UP000182444"/>
    </source>
</evidence>
<gene>
    <name evidence="4" type="ORF">B0I71DRAFT_38358</name>
    <name evidence="3" type="ORF">YALI1_E34288g</name>
</gene>
<dbReference type="Proteomes" id="UP000256601">
    <property type="component" value="Unassembled WGS sequence"/>
</dbReference>
<dbReference type="EMBL" id="KZ858995">
    <property type="protein sequence ID" value="RDW25740.1"/>
    <property type="molecule type" value="Genomic_DNA"/>
</dbReference>
<dbReference type="VEuPathDB" id="FungiDB:YALI0_E28985g"/>
<evidence type="ECO:0000313" key="4">
    <source>
        <dbReference type="EMBL" id="RDW25740.1"/>
    </source>
</evidence>
<feature type="compositionally biased region" description="Basic and acidic residues" evidence="1">
    <location>
        <begin position="235"/>
        <end position="249"/>
    </location>
</feature>
<evidence type="ECO:0000256" key="1">
    <source>
        <dbReference type="SAM" id="MobiDB-lite"/>
    </source>
</evidence>
<keyword evidence="2" id="KW-0812">Transmembrane</keyword>
<evidence type="ECO:0000313" key="6">
    <source>
        <dbReference type="Proteomes" id="UP000256601"/>
    </source>
</evidence>
<evidence type="ECO:0008006" key="7">
    <source>
        <dbReference type="Google" id="ProtNLM"/>
    </source>
</evidence>
<dbReference type="RefSeq" id="XP_504531.1">
    <property type="nucleotide sequence ID" value="XM_504531.1"/>
</dbReference>
<name>A0A1D8NKF0_YARLL</name>
<feature type="region of interest" description="Disordered" evidence="1">
    <location>
        <begin position="1"/>
        <end position="39"/>
    </location>
</feature>
<dbReference type="EMBL" id="CP017557">
    <property type="protein sequence ID" value="AOW06112.1"/>
    <property type="molecule type" value="Genomic_DNA"/>
</dbReference>
<keyword evidence="2" id="KW-1133">Transmembrane helix</keyword>
<reference evidence="3 5" key="1">
    <citation type="journal article" date="2016" name="PLoS ONE">
        <title>Sequence Assembly of Yarrowia lipolytica Strain W29/CLIB89 Shows Transposable Element Diversity.</title>
        <authorList>
            <person name="Magnan C."/>
            <person name="Yu J."/>
            <person name="Chang I."/>
            <person name="Jahn E."/>
            <person name="Kanomata Y."/>
            <person name="Wu J."/>
            <person name="Zeller M."/>
            <person name="Oakes M."/>
            <person name="Baldi P."/>
            <person name="Sandmeyer S."/>
        </authorList>
    </citation>
    <scope>NUCLEOTIDE SEQUENCE [LARGE SCALE GENOMIC DNA]</scope>
    <source>
        <strain evidence="3">CLIB89</strain>
        <strain evidence="5">CLIB89(W29)</strain>
    </source>
</reference>
<sequence>MERRGRSGKHEEVDITQLASVGATSGSSMSKPPSIAKKTAETVEYIDPEDLEQIMGQMGFVKEGDDRWELVEQVDEDEEWDEDEQYEEECRVALEKRNQQQQRQQQHAEPKVDFQNSREFMEGSVGFLTLLLVLSMVGFLTITFVFVEKEWKEGDWILLPILPLEAVGVVYGWYRGARVQTGLVQVLGFAYKLRHPLLAVLMTVFLLTNQACLAGIVLIKRKIRAQFGPGSGDKQNPKSREVDKSKEEGSGPAEDSDEVPQLVSS</sequence>
<feature type="compositionally biased region" description="Basic and acidic residues" evidence="1">
    <location>
        <begin position="1"/>
        <end position="13"/>
    </location>
</feature>
<feature type="region of interest" description="Disordered" evidence="1">
    <location>
        <begin position="227"/>
        <end position="265"/>
    </location>
</feature>
<evidence type="ECO:0000313" key="3">
    <source>
        <dbReference type="EMBL" id="AOW06112.1"/>
    </source>
</evidence>
<dbReference type="VEuPathDB" id="FungiDB:YALI1_E34288g"/>
<evidence type="ECO:0000256" key="2">
    <source>
        <dbReference type="SAM" id="Phobius"/>
    </source>
</evidence>